<dbReference type="Pfam" id="PF00814">
    <property type="entry name" value="TsaD"/>
    <property type="match status" value="1"/>
</dbReference>
<dbReference type="Proteomes" id="UP000198802">
    <property type="component" value="Unassembled WGS sequence"/>
</dbReference>
<feature type="region of interest" description="Disordered" evidence="1">
    <location>
        <begin position="237"/>
        <end position="269"/>
    </location>
</feature>
<dbReference type="InterPro" id="IPR000905">
    <property type="entry name" value="Gcp-like_dom"/>
</dbReference>
<keyword evidence="4" id="KW-1185">Reference proteome</keyword>
<dbReference type="RefSeq" id="WP_091271692.1">
    <property type="nucleotide sequence ID" value="NZ_FAOZ01000002.1"/>
</dbReference>
<name>A0A0S4QHV5_9ACTN</name>
<feature type="compositionally biased region" description="Low complexity" evidence="1">
    <location>
        <begin position="251"/>
        <end position="269"/>
    </location>
</feature>
<dbReference type="GO" id="GO:0002949">
    <property type="term" value="P:tRNA threonylcarbamoyladenosine modification"/>
    <property type="evidence" value="ECO:0007669"/>
    <property type="project" value="InterPro"/>
</dbReference>
<dbReference type="Gene3D" id="3.30.420.40">
    <property type="match status" value="2"/>
</dbReference>
<evidence type="ECO:0000259" key="2">
    <source>
        <dbReference type="Pfam" id="PF00814"/>
    </source>
</evidence>
<evidence type="ECO:0000313" key="3">
    <source>
        <dbReference type="EMBL" id="CUU54348.1"/>
    </source>
</evidence>
<reference evidence="4" key="1">
    <citation type="submission" date="2015-11" db="EMBL/GenBank/DDBJ databases">
        <authorList>
            <person name="Varghese N."/>
        </authorList>
    </citation>
    <scope>NUCLEOTIDE SEQUENCE [LARGE SCALE GENOMIC DNA]</scope>
    <source>
        <strain evidence="4">DSM 45899</strain>
    </source>
</reference>
<proteinExistence type="predicted"/>
<feature type="domain" description="Gcp-like" evidence="2">
    <location>
        <begin position="44"/>
        <end position="157"/>
    </location>
</feature>
<dbReference type="InterPro" id="IPR022496">
    <property type="entry name" value="T6A_TsaB"/>
</dbReference>
<dbReference type="AlphaFoldDB" id="A0A0S4QHV5"/>
<dbReference type="SUPFAM" id="SSF53067">
    <property type="entry name" value="Actin-like ATPase domain"/>
    <property type="match status" value="2"/>
</dbReference>
<organism evidence="3 4">
    <name type="scientific">Parafrankia irregularis</name>
    <dbReference type="NCBI Taxonomy" id="795642"/>
    <lineage>
        <taxon>Bacteria</taxon>
        <taxon>Bacillati</taxon>
        <taxon>Actinomycetota</taxon>
        <taxon>Actinomycetes</taxon>
        <taxon>Frankiales</taxon>
        <taxon>Frankiaceae</taxon>
        <taxon>Parafrankia</taxon>
    </lineage>
</organism>
<evidence type="ECO:0000313" key="4">
    <source>
        <dbReference type="Proteomes" id="UP000198802"/>
    </source>
</evidence>
<dbReference type="NCBIfam" id="TIGR03725">
    <property type="entry name" value="T6A_YeaZ"/>
    <property type="match status" value="1"/>
</dbReference>
<gene>
    <name evidence="3" type="ORF">Ga0074812_102358</name>
</gene>
<feature type="compositionally biased region" description="Basic and acidic residues" evidence="1">
    <location>
        <begin position="237"/>
        <end position="246"/>
    </location>
</feature>
<protein>
    <submittedName>
        <fullName evidence="3">tRNA threonylcarbamoyl adenosine modification protein YeaZ</fullName>
    </submittedName>
</protein>
<dbReference type="InterPro" id="IPR043129">
    <property type="entry name" value="ATPase_NBD"/>
</dbReference>
<dbReference type="EMBL" id="FAOZ01000002">
    <property type="protein sequence ID" value="CUU54348.1"/>
    <property type="molecule type" value="Genomic_DNA"/>
</dbReference>
<sequence length="269" mass="26488">MLVLALDTSTAACTVALVELGAPASVAVGSGPERVLAQRCVWDARRHGELLAPMMSAVLTEALVRPPDVAAVVVGVGPGPFTSLRVGMVTGSAFAAALGVPAHGVCSLDGIGLGTAGPVGVVTDARRREVFWARYQDGTRQGEAAVGAPAAVAADLLAAGVRRVVGPGVALYPEAFASFEPVTRLVGVSGQPDAGPAGPAGPAGESICPAPPLLVRVAAAAILDGRAPGPLVPLYLRRPDAAEPRPPKSVTAATEAGAGDPAAAGATAG</sequence>
<evidence type="ECO:0000256" key="1">
    <source>
        <dbReference type="SAM" id="MobiDB-lite"/>
    </source>
</evidence>
<accession>A0A0S4QHV5</accession>